<sequence length="61" mass="6734">MHPSPVGKISDYHIATSAHNRVFQDAMTRNSGDNYSEARALCQISQRVAKTTVTADIIAWT</sequence>
<evidence type="ECO:0000313" key="1">
    <source>
        <dbReference type="EMBL" id="PID57337.1"/>
    </source>
</evidence>
<reference evidence="1 2" key="1">
    <citation type="submission" date="2017-10" db="EMBL/GenBank/DDBJ databases">
        <title>Novel microbial diversity and functional potential in the marine mammal oral microbiome.</title>
        <authorList>
            <person name="Dudek N.K."/>
            <person name="Sun C.L."/>
            <person name="Burstein D."/>
            <person name="Kantor R.S."/>
            <person name="Aliaga Goltsman D.S."/>
            <person name="Bik E.M."/>
            <person name="Thomas B.C."/>
            <person name="Banfield J.F."/>
            <person name="Relman D.A."/>
        </authorList>
    </citation>
    <scope>NUCLEOTIDE SEQUENCE [LARGE SCALE GENOMIC DNA]</scope>
    <source>
        <strain evidence="1">DOLZORAL124_49_17</strain>
    </source>
</reference>
<evidence type="ECO:0000313" key="2">
    <source>
        <dbReference type="Proteomes" id="UP000229740"/>
    </source>
</evidence>
<name>A0A2G6E5W8_9BACT</name>
<dbReference type="EMBL" id="PDPS01000027">
    <property type="protein sequence ID" value="PID57337.1"/>
    <property type="molecule type" value="Genomic_DNA"/>
</dbReference>
<proteinExistence type="predicted"/>
<organism evidence="1 2">
    <name type="scientific">candidate division KSB3 bacterium</name>
    <dbReference type="NCBI Taxonomy" id="2044937"/>
    <lineage>
        <taxon>Bacteria</taxon>
        <taxon>candidate division KSB3</taxon>
    </lineage>
</organism>
<protein>
    <submittedName>
        <fullName evidence="1">Uncharacterized protein</fullName>
    </submittedName>
</protein>
<comment type="caution">
    <text evidence="1">The sequence shown here is derived from an EMBL/GenBank/DDBJ whole genome shotgun (WGS) entry which is preliminary data.</text>
</comment>
<accession>A0A2G6E5W8</accession>
<gene>
    <name evidence="1" type="ORF">CSB45_07365</name>
</gene>
<dbReference type="AlphaFoldDB" id="A0A2G6E5W8"/>
<dbReference type="Proteomes" id="UP000229740">
    <property type="component" value="Unassembled WGS sequence"/>
</dbReference>